<dbReference type="AlphaFoldDB" id="A0A1F5V4Q9"/>
<keyword evidence="1" id="KW-0645">Protease</keyword>
<evidence type="ECO:0000313" key="9">
    <source>
        <dbReference type="Proteomes" id="UP000178943"/>
    </source>
</evidence>
<dbReference type="GO" id="GO:0046872">
    <property type="term" value="F:metal ion binding"/>
    <property type="evidence" value="ECO:0007669"/>
    <property type="project" value="UniProtKB-KW"/>
</dbReference>
<comment type="caution">
    <text evidence="8">The sequence shown here is derived from an EMBL/GenBank/DDBJ whole genome shotgun (WGS) entry which is preliminary data.</text>
</comment>
<gene>
    <name evidence="8" type="ORF">A2Y62_15000</name>
</gene>
<evidence type="ECO:0000256" key="2">
    <source>
        <dbReference type="ARBA" id="ARBA00022723"/>
    </source>
</evidence>
<keyword evidence="5" id="KW-0482">Metalloprotease</keyword>
<dbReference type="Pfam" id="PF20582">
    <property type="entry name" value="UPF0758_N"/>
    <property type="match status" value="1"/>
</dbReference>
<name>A0A1F5V4Q9_9BACT</name>
<dbReference type="GO" id="GO:0006508">
    <property type="term" value="P:proteolysis"/>
    <property type="evidence" value="ECO:0007669"/>
    <property type="project" value="UniProtKB-KW"/>
</dbReference>
<dbReference type="PANTHER" id="PTHR30471:SF3">
    <property type="entry name" value="UPF0758 PROTEIN YEES-RELATED"/>
    <property type="match status" value="1"/>
</dbReference>
<dbReference type="PROSITE" id="PS01302">
    <property type="entry name" value="UPF0758"/>
    <property type="match status" value="1"/>
</dbReference>
<dbReference type="NCBIfam" id="NF000642">
    <property type="entry name" value="PRK00024.1"/>
    <property type="match status" value="1"/>
</dbReference>
<comment type="similarity">
    <text evidence="6">Belongs to the UPF0758 family.</text>
</comment>
<dbReference type="NCBIfam" id="TIGR00608">
    <property type="entry name" value="radc"/>
    <property type="match status" value="1"/>
</dbReference>
<dbReference type="STRING" id="1817863.A2Y62_15000"/>
<dbReference type="GO" id="GO:0008237">
    <property type="term" value="F:metallopeptidase activity"/>
    <property type="evidence" value="ECO:0007669"/>
    <property type="project" value="UniProtKB-KW"/>
</dbReference>
<protein>
    <recommendedName>
        <fullName evidence="7">MPN domain-containing protein</fullName>
    </recommendedName>
</protein>
<dbReference type="InterPro" id="IPR020891">
    <property type="entry name" value="UPF0758_CS"/>
</dbReference>
<dbReference type="InterPro" id="IPR037518">
    <property type="entry name" value="MPN"/>
</dbReference>
<evidence type="ECO:0000259" key="7">
    <source>
        <dbReference type="PROSITE" id="PS50249"/>
    </source>
</evidence>
<proteinExistence type="inferred from homology"/>
<dbReference type="InterPro" id="IPR010994">
    <property type="entry name" value="RuvA_2-like"/>
</dbReference>
<evidence type="ECO:0000256" key="6">
    <source>
        <dbReference type="RuleBase" id="RU003797"/>
    </source>
</evidence>
<dbReference type="InterPro" id="IPR046778">
    <property type="entry name" value="UPF0758_N"/>
</dbReference>
<keyword evidence="2" id="KW-0479">Metal-binding</keyword>
<evidence type="ECO:0000256" key="3">
    <source>
        <dbReference type="ARBA" id="ARBA00022801"/>
    </source>
</evidence>
<dbReference type="Gene3D" id="3.40.140.10">
    <property type="entry name" value="Cytidine Deaminase, domain 2"/>
    <property type="match status" value="1"/>
</dbReference>
<feature type="domain" description="MPN" evidence="7">
    <location>
        <begin position="109"/>
        <end position="231"/>
    </location>
</feature>
<organism evidence="8 9">
    <name type="scientific">Candidatus Fischerbacteria bacterium RBG_13_37_8</name>
    <dbReference type="NCBI Taxonomy" id="1817863"/>
    <lineage>
        <taxon>Bacteria</taxon>
        <taxon>Candidatus Fischeribacteriota</taxon>
    </lineage>
</organism>
<accession>A0A1F5V4Q9</accession>
<dbReference type="InterPro" id="IPR001405">
    <property type="entry name" value="UPF0758"/>
</dbReference>
<evidence type="ECO:0000256" key="1">
    <source>
        <dbReference type="ARBA" id="ARBA00022670"/>
    </source>
</evidence>
<dbReference type="Gene3D" id="1.10.150.20">
    <property type="entry name" value="5' to 3' exonuclease, C-terminal subdomain"/>
    <property type="match status" value="1"/>
</dbReference>
<sequence length="231" mass="25679">MKTEATKYTLKDLPSQQRPREKLLSAGAESLNDAELLAIIIQNGTIKQTALELSYALLTRFGSLHALKHVGIAELRSISGIGFAKACQIKASIELSRRFYSFLPAPAQSVCCAEDAYHLMKHKFLLEKKEFFYILLLDIKNKLLKACMISQGTLTSSLVHPREVFNPAIKESAASIILIHNHPSGDPKPSLEDVEITRQIKQAGFIIGIKVLDHVIIGNNAYFSFAEQMIE</sequence>
<dbReference type="InterPro" id="IPR025657">
    <property type="entry name" value="RadC_JAB"/>
</dbReference>
<dbReference type="CDD" id="cd08071">
    <property type="entry name" value="MPN_DUF2466"/>
    <property type="match status" value="1"/>
</dbReference>
<reference evidence="8 9" key="1">
    <citation type="journal article" date="2016" name="Nat. Commun.">
        <title>Thousands of microbial genomes shed light on interconnected biogeochemical processes in an aquifer system.</title>
        <authorList>
            <person name="Anantharaman K."/>
            <person name="Brown C.T."/>
            <person name="Hug L.A."/>
            <person name="Sharon I."/>
            <person name="Castelle C.J."/>
            <person name="Probst A.J."/>
            <person name="Thomas B.C."/>
            <person name="Singh A."/>
            <person name="Wilkins M.J."/>
            <person name="Karaoz U."/>
            <person name="Brodie E.L."/>
            <person name="Williams K.H."/>
            <person name="Hubbard S.S."/>
            <person name="Banfield J.F."/>
        </authorList>
    </citation>
    <scope>NUCLEOTIDE SEQUENCE [LARGE SCALE GENOMIC DNA]</scope>
</reference>
<dbReference type="PROSITE" id="PS50249">
    <property type="entry name" value="MPN"/>
    <property type="match status" value="1"/>
</dbReference>
<keyword evidence="4" id="KW-0862">Zinc</keyword>
<dbReference type="Pfam" id="PF04002">
    <property type="entry name" value="RadC"/>
    <property type="match status" value="1"/>
</dbReference>
<keyword evidence="3" id="KW-0378">Hydrolase</keyword>
<dbReference type="Proteomes" id="UP000178943">
    <property type="component" value="Unassembled WGS sequence"/>
</dbReference>
<dbReference type="PANTHER" id="PTHR30471">
    <property type="entry name" value="DNA REPAIR PROTEIN RADC"/>
    <property type="match status" value="1"/>
</dbReference>
<dbReference type="EMBL" id="MFGW01000250">
    <property type="protein sequence ID" value="OGF58395.1"/>
    <property type="molecule type" value="Genomic_DNA"/>
</dbReference>
<evidence type="ECO:0000256" key="4">
    <source>
        <dbReference type="ARBA" id="ARBA00022833"/>
    </source>
</evidence>
<dbReference type="SUPFAM" id="SSF47781">
    <property type="entry name" value="RuvA domain 2-like"/>
    <property type="match status" value="1"/>
</dbReference>
<evidence type="ECO:0000256" key="5">
    <source>
        <dbReference type="ARBA" id="ARBA00023049"/>
    </source>
</evidence>
<evidence type="ECO:0000313" key="8">
    <source>
        <dbReference type="EMBL" id="OGF58395.1"/>
    </source>
</evidence>